<feature type="chain" id="PRO_5032973577" description="Membrane bound FAD containing D-sorbitol dehydrogenase" evidence="1">
    <location>
        <begin position="29"/>
        <end position="138"/>
    </location>
</feature>
<comment type="caution">
    <text evidence="2">The sequence shown here is derived from an EMBL/GenBank/DDBJ whole genome shotgun (WGS) entry which is preliminary data.</text>
</comment>
<dbReference type="InterPro" id="IPR024651">
    <property type="entry name" value="FAD-SLDH_ssu"/>
</dbReference>
<reference evidence="2 3" key="1">
    <citation type="submission" date="2019-12" db="EMBL/GenBank/DDBJ databases">
        <title>Maritimibacter sp. nov. sp. isolated from sea sand.</title>
        <authorList>
            <person name="Kim J."/>
            <person name="Jeong S.E."/>
            <person name="Jung H.S."/>
            <person name="Jeon C.O."/>
        </authorList>
    </citation>
    <scope>NUCLEOTIDE SEQUENCE [LARGE SCALE GENOMIC DNA]</scope>
    <source>
        <strain evidence="2 3">DP07</strain>
    </source>
</reference>
<organism evidence="2 3">
    <name type="scientific">Maritimibacter harenae</name>
    <dbReference type="NCBI Taxonomy" id="2606218"/>
    <lineage>
        <taxon>Bacteria</taxon>
        <taxon>Pseudomonadati</taxon>
        <taxon>Pseudomonadota</taxon>
        <taxon>Alphaproteobacteria</taxon>
        <taxon>Rhodobacterales</taxon>
        <taxon>Roseobacteraceae</taxon>
        <taxon>Maritimibacter</taxon>
    </lineage>
</organism>
<dbReference type="Pfam" id="PF12318">
    <property type="entry name" value="FAD-SLDH"/>
    <property type="match status" value="1"/>
</dbReference>
<name>A0A845M9N3_9RHOB</name>
<keyword evidence="3" id="KW-1185">Reference proteome</keyword>
<dbReference type="EMBL" id="WTUX01000019">
    <property type="protein sequence ID" value="MZR14513.1"/>
    <property type="molecule type" value="Genomic_DNA"/>
</dbReference>
<feature type="signal peptide" evidence="1">
    <location>
        <begin position="1"/>
        <end position="28"/>
    </location>
</feature>
<dbReference type="AlphaFoldDB" id="A0A845M9N3"/>
<gene>
    <name evidence="2" type="ORF">GQE99_15950</name>
</gene>
<keyword evidence="1" id="KW-0732">Signal</keyword>
<accession>A0A845M9N3</accession>
<protein>
    <recommendedName>
        <fullName evidence="4">Membrane bound FAD containing D-sorbitol dehydrogenase</fullName>
    </recommendedName>
</protein>
<evidence type="ECO:0000313" key="3">
    <source>
        <dbReference type="Proteomes" id="UP000467322"/>
    </source>
</evidence>
<evidence type="ECO:0000313" key="2">
    <source>
        <dbReference type="EMBL" id="MZR14513.1"/>
    </source>
</evidence>
<sequence length="138" mass="14406">MTETPMFTRRLFLAGASAAALLPGAALAQSSAPTSVEFAAACRALSGFDAIPAALVTGAAKVFADPDRTALIEGNASDEMKKSLLKTLYTGMHAPEEGEPERFAYPEALMYACVEDSLNVPSFCGGLPGYWAEKPADA</sequence>
<dbReference type="RefSeq" id="WP_161352629.1">
    <property type="nucleotide sequence ID" value="NZ_WTUX01000019.1"/>
</dbReference>
<evidence type="ECO:0008006" key="4">
    <source>
        <dbReference type="Google" id="ProtNLM"/>
    </source>
</evidence>
<dbReference type="InterPro" id="IPR006311">
    <property type="entry name" value="TAT_signal"/>
</dbReference>
<dbReference type="PROSITE" id="PS51318">
    <property type="entry name" value="TAT"/>
    <property type="match status" value="1"/>
</dbReference>
<proteinExistence type="predicted"/>
<evidence type="ECO:0000256" key="1">
    <source>
        <dbReference type="SAM" id="SignalP"/>
    </source>
</evidence>
<dbReference type="Proteomes" id="UP000467322">
    <property type="component" value="Unassembled WGS sequence"/>
</dbReference>